<evidence type="ECO:0000313" key="2">
    <source>
        <dbReference type="EMBL" id="KAF9066993.1"/>
    </source>
</evidence>
<dbReference type="Proteomes" id="UP000772434">
    <property type="component" value="Unassembled WGS sequence"/>
</dbReference>
<organism evidence="2 3">
    <name type="scientific">Rhodocollybia butyracea</name>
    <dbReference type="NCBI Taxonomy" id="206335"/>
    <lineage>
        <taxon>Eukaryota</taxon>
        <taxon>Fungi</taxon>
        <taxon>Dikarya</taxon>
        <taxon>Basidiomycota</taxon>
        <taxon>Agaricomycotina</taxon>
        <taxon>Agaricomycetes</taxon>
        <taxon>Agaricomycetidae</taxon>
        <taxon>Agaricales</taxon>
        <taxon>Marasmiineae</taxon>
        <taxon>Omphalotaceae</taxon>
        <taxon>Rhodocollybia</taxon>
    </lineage>
</organism>
<feature type="region of interest" description="Disordered" evidence="1">
    <location>
        <begin position="37"/>
        <end position="100"/>
    </location>
</feature>
<dbReference type="AlphaFoldDB" id="A0A9P5U6M2"/>
<protein>
    <submittedName>
        <fullName evidence="2">Uncharacterized protein</fullName>
    </submittedName>
</protein>
<evidence type="ECO:0000256" key="1">
    <source>
        <dbReference type="SAM" id="MobiDB-lite"/>
    </source>
</evidence>
<dbReference type="EMBL" id="JADNRY010000079">
    <property type="protein sequence ID" value="KAF9066993.1"/>
    <property type="molecule type" value="Genomic_DNA"/>
</dbReference>
<feature type="compositionally biased region" description="Basic and acidic residues" evidence="1">
    <location>
        <begin position="65"/>
        <end position="83"/>
    </location>
</feature>
<gene>
    <name evidence="2" type="ORF">BDP27DRAFT_1329565</name>
</gene>
<name>A0A9P5U6M2_9AGAR</name>
<reference evidence="2" key="1">
    <citation type="submission" date="2020-11" db="EMBL/GenBank/DDBJ databases">
        <authorList>
            <consortium name="DOE Joint Genome Institute"/>
            <person name="Ahrendt S."/>
            <person name="Riley R."/>
            <person name="Andreopoulos W."/>
            <person name="Labutti K."/>
            <person name="Pangilinan J."/>
            <person name="Ruiz-Duenas F.J."/>
            <person name="Barrasa J.M."/>
            <person name="Sanchez-Garcia M."/>
            <person name="Camarero S."/>
            <person name="Miyauchi S."/>
            <person name="Serrano A."/>
            <person name="Linde D."/>
            <person name="Babiker R."/>
            <person name="Drula E."/>
            <person name="Ayuso-Fernandez I."/>
            <person name="Pacheco R."/>
            <person name="Padilla G."/>
            <person name="Ferreira P."/>
            <person name="Barriuso J."/>
            <person name="Kellner H."/>
            <person name="Castanera R."/>
            <person name="Alfaro M."/>
            <person name="Ramirez L."/>
            <person name="Pisabarro A.G."/>
            <person name="Kuo A."/>
            <person name="Tritt A."/>
            <person name="Lipzen A."/>
            <person name="He G."/>
            <person name="Yan M."/>
            <person name="Ng V."/>
            <person name="Cullen D."/>
            <person name="Martin F."/>
            <person name="Rosso M.-N."/>
            <person name="Henrissat B."/>
            <person name="Hibbett D."/>
            <person name="Martinez A.T."/>
            <person name="Grigoriev I.V."/>
        </authorList>
    </citation>
    <scope>NUCLEOTIDE SEQUENCE</scope>
    <source>
        <strain evidence="2">AH 40177</strain>
    </source>
</reference>
<accession>A0A9P5U6M2</accession>
<feature type="compositionally biased region" description="Polar residues" evidence="1">
    <location>
        <begin position="86"/>
        <end position="100"/>
    </location>
</feature>
<sequence length="299" mass="33978">MTFFAGASNVTFNVGPNGGPTFRVIEGNHYIQEYHCSSSVQSERRTHTRTTHVESSRRPIPIRSQRRENRARESQGRTLRDETPSLPYTQRQGWSHNGNVSTYYDAANNNTVHEISSSAPNSGPNHHYSSNIAEMTWGQHGSRRSSPDVSPRNRYPNHYDARESYHSQARRIPRDQVSRRFNSPSEGRTPHNSPVNDSNVQIMLNGSDVHYRYSQIDRRTGQQTFHSVVIPDDARHIPEPYPAPWEVPNDPEILSCAPAPSYQESCEDIRVDGQVPSYTREDAAPIPSYQNIARQAAHF</sequence>
<feature type="compositionally biased region" description="Polar residues" evidence="1">
    <location>
        <begin position="179"/>
        <end position="198"/>
    </location>
</feature>
<evidence type="ECO:0000313" key="3">
    <source>
        <dbReference type="Proteomes" id="UP000772434"/>
    </source>
</evidence>
<feature type="region of interest" description="Disordered" evidence="1">
    <location>
        <begin position="138"/>
        <end position="198"/>
    </location>
</feature>
<proteinExistence type="predicted"/>
<keyword evidence="3" id="KW-1185">Reference proteome</keyword>
<comment type="caution">
    <text evidence="2">The sequence shown here is derived from an EMBL/GenBank/DDBJ whole genome shotgun (WGS) entry which is preliminary data.</text>
</comment>